<dbReference type="EMBL" id="BMJB01000004">
    <property type="protein sequence ID" value="GGA79790.1"/>
    <property type="molecule type" value="Genomic_DNA"/>
</dbReference>
<sequence>MSFRRLVGFAVLLACLVPLNLYAQYAHTQGKEIVDGHGKPFLIHGTNLGNWFLPEGYMWLFDGGPQAPREIRDLVEELIGPDKAETFWKQYRENYITAADIHLIHEAGLNTIRVPLDYKYFETDPSEGFTLLDNVVKWSHDEGLYVILDMHAAPGHQNGANIDDGYGYPWLYDSPMEQAHLVAVWQRIARHYRNNPTVMGYDLLNEPIPTYPGLAQSFNAKLEPVYKKVTAAVRQVDRHHIIFLGGAQWDGNFSVFGPPFDSNTAYTFHQYWMTPDQKAVQKYVDFRDKYNVPVWLGESGENTDDWIAKYRAVLDANHIGWTFWPYKKMEKTSAMVSYAPPAGWDQIVAFAKLPRDMGHTEDRVKARPPQDVIDRAFDGLLQNIQLHNCHVNAGYLDALGAKQVALP</sequence>
<keyword evidence="1 3" id="KW-0378">Hydrolase</keyword>
<dbReference type="SUPFAM" id="SSF51445">
    <property type="entry name" value="(Trans)glycosidases"/>
    <property type="match status" value="1"/>
</dbReference>
<organism evidence="6 7">
    <name type="scientific">Edaphobacter acidisoli</name>
    <dbReference type="NCBI Taxonomy" id="2040573"/>
    <lineage>
        <taxon>Bacteria</taxon>
        <taxon>Pseudomonadati</taxon>
        <taxon>Acidobacteriota</taxon>
        <taxon>Terriglobia</taxon>
        <taxon>Terriglobales</taxon>
        <taxon>Acidobacteriaceae</taxon>
        <taxon>Edaphobacter</taxon>
    </lineage>
</organism>
<dbReference type="GO" id="GO:0005576">
    <property type="term" value="C:extracellular region"/>
    <property type="evidence" value="ECO:0007669"/>
    <property type="project" value="TreeGrafter"/>
</dbReference>
<feature type="domain" description="Glycoside hydrolase family 5" evidence="5">
    <location>
        <begin position="85"/>
        <end position="327"/>
    </location>
</feature>
<dbReference type="GO" id="GO:0009251">
    <property type="term" value="P:glucan catabolic process"/>
    <property type="evidence" value="ECO:0007669"/>
    <property type="project" value="TreeGrafter"/>
</dbReference>
<evidence type="ECO:0000256" key="1">
    <source>
        <dbReference type="ARBA" id="ARBA00022801"/>
    </source>
</evidence>
<dbReference type="GO" id="GO:0009986">
    <property type="term" value="C:cell surface"/>
    <property type="evidence" value="ECO:0007669"/>
    <property type="project" value="TreeGrafter"/>
</dbReference>
<name>A0A916S1K9_9BACT</name>
<dbReference type="GO" id="GO:0008422">
    <property type="term" value="F:beta-glucosidase activity"/>
    <property type="evidence" value="ECO:0007669"/>
    <property type="project" value="TreeGrafter"/>
</dbReference>
<keyword evidence="4" id="KW-0732">Signal</keyword>
<dbReference type="Pfam" id="PF00150">
    <property type="entry name" value="Cellulase"/>
    <property type="match status" value="1"/>
</dbReference>
<evidence type="ECO:0000256" key="3">
    <source>
        <dbReference type="RuleBase" id="RU361153"/>
    </source>
</evidence>
<evidence type="ECO:0000256" key="4">
    <source>
        <dbReference type="SAM" id="SignalP"/>
    </source>
</evidence>
<dbReference type="Gene3D" id="3.20.20.80">
    <property type="entry name" value="Glycosidases"/>
    <property type="match status" value="1"/>
</dbReference>
<dbReference type="AlphaFoldDB" id="A0A916S1K9"/>
<feature type="signal peptide" evidence="4">
    <location>
        <begin position="1"/>
        <end position="23"/>
    </location>
</feature>
<accession>A0A916S1K9</accession>
<gene>
    <name evidence="6" type="ORF">GCM10011507_33780</name>
</gene>
<evidence type="ECO:0000313" key="6">
    <source>
        <dbReference type="EMBL" id="GGA79790.1"/>
    </source>
</evidence>
<evidence type="ECO:0000259" key="5">
    <source>
        <dbReference type="Pfam" id="PF00150"/>
    </source>
</evidence>
<dbReference type="InterPro" id="IPR017853">
    <property type="entry name" value="GH"/>
</dbReference>
<dbReference type="PANTHER" id="PTHR31297">
    <property type="entry name" value="GLUCAN ENDO-1,6-BETA-GLUCOSIDASE B"/>
    <property type="match status" value="1"/>
</dbReference>
<keyword evidence="7" id="KW-1185">Reference proteome</keyword>
<feature type="chain" id="PRO_5037587238" description="Glycoside hydrolase family 5 domain-containing protein" evidence="4">
    <location>
        <begin position="24"/>
        <end position="407"/>
    </location>
</feature>
<reference evidence="6" key="2">
    <citation type="submission" date="2020-09" db="EMBL/GenBank/DDBJ databases">
        <authorList>
            <person name="Sun Q."/>
            <person name="Zhou Y."/>
        </authorList>
    </citation>
    <scope>NUCLEOTIDE SEQUENCE</scope>
    <source>
        <strain evidence="6">CGMCC 1.15447</strain>
    </source>
</reference>
<dbReference type="PANTHER" id="PTHR31297:SF13">
    <property type="entry name" value="PUTATIVE-RELATED"/>
    <property type="match status" value="1"/>
</dbReference>
<comment type="caution">
    <text evidence="6">The sequence shown here is derived from an EMBL/GenBank/DDBJ whole genome shotgun (WGS) entry which is preliminary data.</text>
</comment>
<proteinExistence type="inferred from homology"/>
<dbReference type="InterPro" id="IPR050386">
    <property type="entry name" value="Glycosyl_hydrolase_5"/>
</dbReference>
<reference evidence="6" key="1">
    <citation type="journal article" date="2014" name="Int. J. Syst. Evol. Microbiol.">
        <title>Complete genome sequence of Corynebacterium casei LMG S-19264T (=DSM 44701T), isolated from a smear-ripened cheese.</title>
        <authorList>
            <consortium name="US DOE Joint Genome Institute (JGI-PGF)"/>
            <person name="Walter F."/>
            <person name="Albersmeier A."/>
            <person name="Kalinowski J."/>
            <person name="Ruckert C."/>
        </authorList>
    </citation>
    <scope>NUCLEOTIDE SEQUENCE</scope>
    <source>
        <strain evidence="6">CGMCC 1.15447</strain>
    </source>
</reference>
<dbReference type="InterPro" id="IPR001547">
    <property type="entry name" value="Glyco_hydro_5"/>
</dbReference>
<comment type="similarity">
    <text evidence="3">Belongs to the glycosyl hydrolase 5 (cellulase A) family.</text>
</comment>
<keyword evidence="2 3" id="KW-0326">Glycosidase</keyword>
<protein>
    <recommendedName>
        <fullName evidence="5">Glycoside hydrolase family 5 domain-containing protein</fullName>
    </recommendedName>
</protein>
<dbReference type="Proteomes" id="UP000648801">
    <property type="component" value="Unassembled WGS sequence"/>
</dbReference>
<evidence type="ECO:0000256" key="2">
    <source>
        <dbReference type="ARBA" id="ARBA00023295"/>
    </source>
</evidence>
<dbReference type="RefSeq" id="WP_188760717.1">
    <property type="nucleotide sequence ID" value="NZ_BMJB01000004.1"/>
</dbReference>
<evidence type="ECO:0000313" key="7">
    <source>
        <dbReference type="Proteomes" id="UP000648801"/>
    </source>
</evidence>